<dbReference type="EMBL" id="BGPR01002056">
    <property type="protein sequence ID" value="GBM66991.1"/>
    <property type="molecule type" value="Genomic_DNA"/>
</dbReference>
<dbReference type="Proteomes" id="UP000499080">
    <property type="component" value="Unassembled WGS sequence"/>
</dbReference>
<dbReference type="AlphaFoldDB" id="A0A4Y2HNL9"/>
<sequence>VGGVSPETRRSLWHNWWLSLNRKISTISEVTHGNNSAEPTDKRDWNEFGSVTLTRPTVNSNPVIGTQMLLQARTLGAKAIQVVLVDSLAVRNEFRCSQLTVHRLRIGFEVH</sequence>
<organism evidence="1 2">
    <name type="scientific">Araneus ventricosus</name>
    <name type="common">Orbweaver spider</name>
    <name type="synonym">Epeira ventricosa</name>
    <dbReference type="NCBI Taxonomy" id="182803"/>
    <lineage>
        <taxon>Eukaryota</taxon>
        <taxon>Metazoa</taxon>
        <taxon>Ecdysozoa</taxon>
        <taxon>Arthropoda</taxon>
        <taxon>Chelicerata</taxon>
        <taxon>Arachnida</taxon>
        <taxon>Araneae</taxon>
        <taxon>Araneomorphae</taxon>
        <taxon>Entelegynae</taxon>
        <taxon>Araneoidea</taxon>
        <taxon>Araneidae</taxon>
        <taxon>Araneus</taxon>
    </lineage>
</organism>
<keyword evidence="2" id="KW-1185">Reference proteome</keyword>
<comment type="caution">
    <text evidence="1">The sequence shown here is derived from an EMBL/GenBank/DDBJ whole genome shotgun (WGS) entry which is preliminary data.</text>
</comment>
<accession>A0A4Y2HNL9</accession>
<evidence type="ECO:0000313" key="2">
    <source>
        <dbReference type="Proteomes" id="UP000499080"/>
    </source>
</evidence>
<gene>
    <name evidence="1" type="ORF">AVEN_255432-2_1</name>
</gene>
<reference evidence="1 2" key="1">
    <citation type="journal article" date="2019" name="Sci. Rep.">
        <title>Orb-weaving spider Araneus ventricosus genome elucidates the spidroin gene catalogue.</title>
        <authorList>
            <person name="Kono N."/>
            <person name="Nakamura H."/>
            <person name="Ohtoshi R."/>
            <person name="Moran D.A.P."/>
            <person name="Shinohara A."/>
            <person name="Yoshida Y."/>
            <person name="Fujiwara M."/>
            <person name="Mori M."/>
            <person name="Tomita M."/>
            <person name="Arakawa K."/>
        </authorList>
    </citation>
    <scope>NUCLEOTIDE SEQUENCE [LARGE SCALE GENOMIC DNA]</scope>
</reference>
<evidence type="ECO:0000313" key="1">
    <source>
        <dbReference type="EMBL" id="GBM66991.1"/>
    </source>
</evidence>
<feature type="non-terminal residue" evidence="1">
    <location>
        <position position="1"/>
    </location>
</feature>
<proteinExistence type="predicted"/>
<name>A0A4Y2HNL9_ARAVE</name>
<protein>
    <submittedName>
        <fullName evidence="1">Uncharacterized protein</fullName>
    </submittedName>
</protein>